<keyword evidence="4" id="KW-0540">Nuclease</keyword>
<accession>A0A9R0IQB2</accession>
<keyword evidence="5" id="KW-0479">Metal-binding</keyword>
<evidence type="ECO:0000256" key="7">
    <source>
        <dbReference type="ARBA" id="ARBA00022771"/>
    </source>
</evidence>
<dbReference type="GeneID" id="110792541"/>
<dbReference type="GO" id="GO:0005737">
    <property type="term" value="C:cytoplasm"/>
    <property type="evidence" value="ECO:0000318"/>
    <property type="project" value="GO_Central"/>
</dbReference>
<dbReference type="GO" id="GO:0004518">
    <property type="term" value="F:nuclease activity"/>
    <property type="evidence" value="ECO:0007669"/>
    <property type="project" value="UniProtKB-KW"/>
</dbReference>
<keyword evidence="14" id="KW-1185">Reference proteome</keyword>
<dbReference type="PROSITE" id="PS01358">
    <property type="entry name" value="ZF_RANBP2_1"/>
    <property type="match status" value="1"/>
</dbReference>
<evidence type="ECO:0000256" key="1">
    <source>
        <dbReference type="ARBA" id="ARBA00001936"/>
    </source>
</evidence>
<dbReference type="KEGG" id="soe:110792541"/>
<dbReference type="InterPro" id="IPR001876">
    <property type="entry name" value="Znf_RanBP2"/>
</dbReference>
<dbReference type="CDD" id="cd09080">
    <property type="entry name" value="TDP2"/>
    <property type="match status" value="1"/>
</dbReference>
<evidence type="ECO:0000256" key="11">
    <source>
        <dbReference type="ARBA" id="ARBA00023204"/>
    </source>
</evidence>
<keyword evidence="12" id="KW-0539">Nucleus</keyword>
<name>A0A9R0IQB2_SPIOL</name>
<evidence type="ECO:0000256" key="2">
    <source>
        <dbReference type="ARBA" id="ARBA00001946"/>
    </source>
</evidence>
<proteinExistence type="predicted"/>
<comment type="cofactor">
    <cofactor evidence="1">
        <name>Mn(2+)</name>
        <dbReference type="ChEBI" id="CHEBI:29035"/>
    </cofactor>
</comment>
<dbReference type="GO" id="GO:0070260">
    <property type="term" value="F:5'-tyrosyl-DNA phosphodiesterase activity"/>
    <property type="evidence" value="ECO:0000318"/>
    <property type="project" value="GO_Central"/>
</dbReference>
<evidence type="ECO:0000256" key="5">
    <source>
        <dbReference type="ARBA" id="ARBA00022723"/>
    </source>
</evidence>
<dbReference type="Pfam" id="PF03372">
    <property type="entry name" value="Exo_endo_phos"/>
    <property type="match status" value="1"/>
</dbReference>
<evidence type="ECO:0000256" key="3">
    <source>
        <dbReference type="ARBA" id="ARBA00004322"/>
    </source>
</evidence>
<dbReference type="InterPro" id="IPR005135">
    <property type="entry name" value="Endo/exonuclease/phosphatase"/>
</dbReference>
<dbReference type="GO" id="GO:0003697">
    <property type="term" value="F:single-stranded DNA binding"/>
    <property type="evidence" value="ECO:0000318"/>
    <property type="project" value="GO_Central"/>
</dbReference>
<evidence type="ECO:0000259" key="13">
    <source>
        <dbReference type="PROSITE" id="PS01358"/>
    </source>
</evidence>
<dbReference type="SUPFAM" id="SSF56219">
    <property type="entry name" value="DNase I-like"/>
    <property type="match status" value="1"/>
</dbReference>
<dbReference type="InterPro" id="IPR036691">
    <property type="entry name" value="Endo/exonu/phosph_ase_sf"/>
</dbReference>
<dbReference type="InterPro" id="IPR051547">
    <property type="entry name" value="TDP2-like"/>
</dbReference>
<dbReference type="SUPFAM" id="SSF90209">
    <property type="entry name" value="Ran binding protein zinc finger-like"/>
    <property type="match status" value="1"/>
</dbReference>
<sequence length="505" mass="57261">MFSLLQPKLPSSFPRLLQLKPTKNPNKILQIPHFQFQSLSSFSTTTTMSSSWSCSKCTFLNPGSQKSTCQVCQTPFSLSSTSSSPSSQPKWACKACTFLNSYSLSNCEICDTRASLSNFQDLDSNDPDDDLSGPSSVGSVFFPLRRCNTGRVHELDDLGVKEKVETQMGTDQFVNQGVQLSRLQNSGFNKRKIEDLLSDSVYSLDQEKVGKAKIDSESFSEEFTEDAQLEEVSGVIKILSYNVWFREDLEVHKRMQAIGDLIKLHSPDIICFQEVTPGIYDIFRRSTWWKKYCCSVSYEMAASGAYFCMQLTKLPVKSFRCEKFSYSAMGRELSVGEIQVNQNKTLVIATSHLESPTPGPPTWDQMNSKERVNQAKEAINILKRYPNVIFCGDMNWDDKLDGHFPYVEGWFDAWERLRPAEIGWTYDTKSNKMLTGNRLLQKRLDRFICSLTDFKITSIDMIGTDAIPGVTFSKQKKLKNKIQELILPVFPSDHFGLLLTITSNF</sequence>
<dbReference type="RefSeq" id="XP_021853053.1">
    <property type="nucleotide sequence ID" value="XM_021997361.2"/>
</dbReference>
<evidence type="ECO:0000313" key="14">
    <source>
        <dbReference type="Proteomes" id="UP000813463"/>
    </source>
</evidence>
<dbReference type="FunFam" id="3.60.10.10:FF:000058">
    <property type="entry name" value="Tyrosyl-DNA phosphodiesterase 2"/>
    <property type="match status" value="1"/>
</dbReference>
<evidence type="ECO:0000313" key="15">
    <source>
        <dbReference type="RefSeq" id="XP_021853053.1"/>
    </source>
</evidence>
<dbReference type="GO" id="GO:0008270">
    <property type="term" value="F:zinc ion binding"/>
    <property type="evidence" value="ECO:0007669"/>
    <property type="project" value="UniProtKB-KW"/>
</dbReference>
<keyword evidence="7" id="KW-0863">Zinc-finger</keyword>
<evidence type="ECO:0000256" key="8">
    <source>
        <dbReference type="ARBA" id="ARBA00022801"/>
    </source>
</evidence>
<keyword evidence="11" id="KW-0234">DNA repair</keyword>
<dbReference type="Gene3D" id="2.30.30.380">
    <property type="entry name" value="Zn-finger domain of Sec23/24"/>
    <property type="match status" value="1"/>
</dbReference>
<keyword evidence="9" id="KW-0862">Zinc</keyword>
<evidence type="ECO:0000256" key="6">
    <source>
        <dbReference type="ARBA" id="ARBA00022763"/>
    </source>
</evidence>
<reference evidence="15" key="2">
    <citation type="submission" date="2025-08" db="UniProtKB">
        <authorList>
            <consortium name="RefSeq"/>
        </authorList>
    </citation>
    <scope>IDENTIFICATION</scope>
    <source>
        <tissue evidence="15">Leaf</tissue>
    </source>
</reference>
<dbReference type="GO" id="GO:0006302">
    <property type="term" value="P:double-strand break repair"/>
    <property type="evidence" value="ECO:0000318"/>
    <property type="project" value="GO_Central"/>
</dbReference>
<evidence type="ECO:0000256" key="12">
    <source>
        <dbReference type="ARBA" id="ARBA00023242"/>
    </source>
</evidence>
<gene>
    <name evidence="15" type="primary">LOC110792541</name>
</gene>
<dbReference type="AlphaFoldDB" id="A0A9R0IQB2"/>
<evidence type="ECO:0000256" key="9">
    <source>
        <dbReference type="ARBA" id="ARBA00022833"/>
    </source>
</evidence>
<dbReference type="Gene3D" id="3.60.10.10">
    <property type="entry name" value="Endonuclease/exonuclease/phosphatase"/>
    <property type="match status" value="1"/>
</dbReference>
<reference evidence="14" key="1">
    <citation type="journal article" date="2021" name="Nat. Commun.">
        <title>Genomic analyses provide insights into spinach domestication and the genetic basis of agronomic traits.</title>
        <authorList>
            <person name="Cai X."/>
            <person name="Sun X."/>
            <person name="Xu C."/>
            <person name="Sun H."/>
            <person name="Wang X."/>
            <person name="Ge C."/>
            <person name="Zhang Z."/>
            <person name="Wang Q."/>
            <person name="Fei Z."/>
            <person name="Jiao C."/>
            <person name="Wang Q."/>
        </authorList>
    </citation>
    <scope>NUCLEOTIDE SEQUENCE [LARGE SCALE GENOMIC DNA]</scope>
    <source>
        <strain evidence="14">cv. Varoflay</strain>
    </source>
</reference>
<dbReference type="SMART" id="SM00547">
    <property type="entry name" value="ZnF_RBZ"/>
    <property type="match status" value="2"/>
</dbReference>
<dbReference type="PANTHER" id="PTHR15822:SF4">
    <property type="entry name" value="TYROSYL-DNA PHOSPHODIESTERASE 2"/>
    <property type="match status" value="1"/>
</dbReference>
<protein>
    <recommendedName>
        <fullName evidence="13">RanBP2-type domain-containing protein</fullName>
    </recommendedName>
</protein>
<dbReference type="Proteomes" id="UP000813463">
    <property type="component" value="Chromosome 6"/>
</dbReference>
<evidence type="ECO:0000256" key="4">
    <source>
        <dbReference type="ARBA" id="ARBA00022722"/>
    </source>
</evidence>
<feature type="domain" description="RanBP2-type" evidence="13">
    <location>
        <begin position="91"/>
        <end position="110"/>
    </location>
</feature>
<dbReference type="GO" id="GO:0016605">
    <property type="term" value="C:PML body"/>
    <property type="evidence" value="ECO:0000318"/>
    <property type="project" value="GO_Central"/>
</dbReference>
<keyword evidence="8" id="KW-0378">Hydrolase</keyword>
<evidence type="ECO:0000256" key="10">
    <source>
        <dbReference type="ARBA" id="ARBA00022842"/>
    </source>
</evidence>
<comment type="cofactor">
    <cofactor evidence="2">
        <name>Mg(2+)</name>
        <dbReference type="ChEBI" id="CHEBI:18420"/>
    </cofactor>
</comment>
<dbReference type="PANTHER" id="PTHR15822">
    <property type="entry name" value="TRAF AND TNF RECEPTOR-ASSOCIATED PROTEIN"/>
    <property type="match status" value="1"/>
</dbReference>
<organism evidence="14 15">
    <name type="scientific">Spinacia oleracea</name>
    <name type="common">Spinach</name>
    <dbReference type="NCBI Taxonomy" id="3562"/>
    <lineage>
        <taxon>Eukaryota</taxon>
        <taxon>Viridiplantae</taxon>
        <taxon>Streptophyta</taxon>
        <taxon>Embryophyta</taxon>
        <taxon>Tracheophyta</taxon>
        <taxon>Spermatophyta</taxon>
        <taxon>Magnoliopsida</taxon>
        <taxon>eudicotyledons</taxon>
        <taxon>Gunneridae</taxon>
        <taxon>Pentapetalae</taxon>
        <taxon>Caryophyllales</taxon>
        <taxon>Chenopodiaceae</taxon>
        <taxon>Chenopodioideae</taxon>
        <taxon>Anserineae</taxon>
        <taxon>Spinacia</taxon>
    </lineage>
</organism>
<comment type="subcellular location">
    <subcellularLocation>
        <location evidence="3">Nucleus</location>
        <location evidence="3">PML body</location>
    </subcellularLocation>
</comment>
<keyword evidence="10" id="KW-0460">Magnesium</keyword>
<keyword evidence="6" id="KW-0227">DNA damage</keyword>
<dbReference type="InterPro" id="IPR036443">
    <property type="entry name" value="Znf_RanBP2_sf"/>
</dbReference>
<dbReference type="OrthoDB" id="9975959at2759"/>